<dbReference type="Pfam" id="PF03945">
    <property type="entry name" value="Endotoxin_N"/>
    <property type="match status" value="1"/>
</dbReference>
<dbReference type="Pfam" id="PF01419">
    <property type="entry name" value="Jacalin"/>
    <property type="match status" value="1"/>
</dbReference>
<keyword evidence="1" id="KW-0175">Coiled coil</keyword>
<feature type="coiled-coil region" evidence="1">
    <location>
        <begin position="91"/>
        <end position="125"/>
    </location>
</feature>
<evidence type="ECO:0000256" key="1">
    <source>
        <dbReference type="SAM" id="Coils"/>
    </source>
</evidence>
<dbReference type="InterPro" id="IPR036716">
    <property type="entry name" value="Pest_crys_N_sf"/>
</dbReference>
<protein>
    <submittedName>
        <fullName evidence="4">Uncharacterized protein</fullName>
    </submittedName>
</protein>
<organism evidence="4 5">
    <name type="scientific">Fusarium venenatum</name>
    <dbReference type="NCBI Taxonomy" id="56646"/>
    <lineage>
        <taxon>Eukaryota</taxon>
        <taxon>Fungi</taxon>
        <taxon>Dikarya</taxon>
        <taxon>Ascomycota</taxon>
        <taxon>Pezizomycotina</taxon>
        <taxon>Sordariomycetes</taxon>
        <taxon>Hypocreomycetidae</taxon>
        <taxon>Hypocreales</taxon>
        <taxon>Nectriaceae</taxon>
        <taxon>Fusarium</taxon>
    </lineage>
</organism>
<dbReference type="GO" id="GO:0090729">
    <property type="term" value="F:toxin activity"/>
    <property type="evidence" value="ECO:0007669"/>
    <property type="project" value="InterPro"/>
</dbReference>
<dbReference type="AlphaFoldDB" id="A0A2L2TBY5"/>
<proteinExistence type="predicted"/>
<feature type="domain" description="Pesticidal crystal protein" evidence="3">
    <location>
        <begin position="43"/>
        <end position="192"/>
    </location>
</feature>
<dbReference type="OrthoDB" id="4866405at2759"/>
<feature type="domain" description="Jacalin-type lectin" evidence="2">
    <location>
        <begin position="360"/>
        <end position="430"/>
    </location>
</feature>
<dbReference type="SUPFAM" id="SSF56849">
    <property type="entry name" value="delta-Endotoxin (insectocide), N-terminal domain"/>
    <property type="match status" value="1"/>
</dbReference>
<dbReference type="GO" id="GO:0001907">
    <property type="term" value="P:symbiont-mediated killing of host cell"/>
    <property type="evidence" value="ECO:0007669"/>
    <property type="project" value="InterPro"/>
</dbReference>
<dbReference type="InterPro" id="IPR036404">
    <property type="entry name" value="Jacalin-like_lectin_dom_sf"/>
</dbReference>
<evidence type="ECO:0000313" key="5">
    <source>
        <dbReference type="Proteomes" id="UP000245910"/>
    </source>
</evidence>
<evidence type="ECO:0000313" key="4">
    <source>
        <dbReference type="EMBL" id="CEI67588.1"/>
    </source>
</evidence>
<dbReference type="Proteomes" id="UP000245910">
    <property type="component" value="Chromosome I"/>
</dbReference>
<dbReference type="InterPro" id="IPR001229">
    <property type="entry name" value="Jacalin-like_lectin_dom"/>
</dbReference>
<name>A0A2L2TBY5_9HYPO</name>
<evidence type="ECO:0000259" key="3">
    <source>
        <dbReference type="Pfam" id="PF03945"/>
    </source>
</evidence>
<dbReference type="EMBL" id="LN649229">
    <property type="protein sequence ID" value="CEI67588.1"/>
    <property type="molecule type" value="Genomic_DNA"/>
</dbReference>
<sequence length="496" mass="54727">MGIKISGKFSDKLAGQLIKAVDDGQKLEINDPEEVGQYVFTVLAGACGLVPGIGTGLSAFVSLMCGFLVQPNSIDKIWAKLRDRIEALVDAKITAAQMEILKQILKNYEEESAEEKKKARDTLKITHIAFLNLTTAAIPGFRIETYAVVSLPLFALAANIHLALLVDGIKYGKDWGYSVKNIETLRAEFDHKTAPKIGIPPVKHIASEQSHLLKEAIATATDLDIPTKIVDTWKTAYADLVATTSGSTGDEGNYDELDYVTYVNRIYQKGRGQVKIQDPPVTDRENPGAGDAAKLRAYADYDSGMIMNVLNYAEFWPYLAEGKIPESVLKTLDREIFFGPFGRYTTYATWSDTIGPSITDRGPPITSVYVRGYNDIDGLKIKYGQNWGPEFGSMNDGEAQQLDLAEDEYFYFISVWYGQKLGGVKFWNNKDKGLVSGKSMNGSHYGRAAPPGYRLTSAYITKWERSTPPGCEGLILGFRPSMIEWKPDDKSGGKDA</sequence>
<dbReference type="PANTHER" id="PTHR37003">
    <property type="entry name" value="ENDOTOXIN_N DOMAIN-CONTAINING PROTEIN-RELATED"/>
    <property type="match status" value="1"/>
</dbReference>
<dbReference type="InterPro" id="IPR038979">
    <property type="entry name" value="Pest_crys"/>
</dbReference>
<dbReference type="SUPFAM" id="SSF51101">
    <property type="entry name" value="Mannose-binding lectins"/>
    <property type="match status" value="1"/>
</dbReference>
<reference evidence="5" key="1">
    <citation type="submission" date="2014-10" db="EMBL/GenBank/DDBJ databases">
        <authorList>
            <person name="King R."/>
        </authorList>
    </citation>
    <scope>NUCLEOTIDE SEQUENCE [LARGE SCALE GENOMIC DNA]</scope>
    <source>
        <strain evidence="5">A3/5</strain>
    </source>
</reference>
<dbReference type="InterPro" id="IPR005639">
    <property type="entry name" value="Pest_crys_dom_I"/>
</dbReference>
<accession>A0A2L2TBY5</accession>
<dbReference type="Gene3D" id="2.100.10.30">
    <property type="entry name" value="Jacalin-like lectin domain"/>
    <property type="match status" value="1"/>
</dbReference>
<keyword evidence="5" id="KW-1185">Reference proteome</keyword>
<dbReference type="PANTHER" id="PTHR37003:SF2">
    <property type="entry name" value="PESTICIDAL CRYSTAL PROTEIN N-TERMINAL DOMAIN-CONTAINING PROTEIN"/>
    <property type="match status" value="1"/>
</dbReference>
<dbReference type="Gene3D" id="1.20.190.10">
    <property type="entry name" value="Pesticidal crystal protein, N-terminal domain"/>
    <property type="match status" value="2"/>
</dbReference>
<evidence type="ECO:0000259" key="2">
    <source>
        <dbReference type="Pfam" id="PF01419"/>
    </source>
</evidence>